<evidence type="ECO:0000256" key="1">
    <source>
        <dbReference type="ARBA" id="ARBA00022679"/>
    </source>
</evidence>
<keyword evidence="3 4" id="KW-0012">Acyltransferase</keyword>
<comment type="similarity">
    <text evidence="4">Belongs to the acetyltransferase family. MshD subfamily.</text>
</comment>
<comment type="catalytic activity">
    <reaction evidence="4">
        <text>1D-myo-inositol 2-(L-cysteinylamino)-2-deoxy-alpha-D-glucopyranoside + acetyl-CoA = mycothiol + CoA + H(+)</text>
        <dbReference type="Rhea" id="RHEA:26172"/>
        <dbReference type="ChEBI" id="CHEBI:15378"/>
        <dbReference type="ChEBI" id="CHEBI:16768"/>
        <dbReference type="ChEBI" id="CHEBI:57287"/>
        <dbReference type="ChEBI" id="CHEBI:57288"/>
        <dbReference type="ChEBI" id="CHEBI:58887"/>
        <dbReference type="EC" id="2.3.1.189"/>
    </reaction>
</comment>
<gene>
    <name evidence="4" type="primary">mshD</name>
    <name evidence="6" type="ORF">FHX76_002976</name>
</gene>
<feature type="binding site" evidence="4">
    <location>
        <begin position="83"/>
        <end position="85"/>
    </location>
    <ligand>
        <name>acetyl-CoA</name>
        <dbReference type="ChEBI" id="CHEBI:57288"/>
        <label>1</label>
    </ligand>
</feature>
<accession>A0A7X5R3T9</accession>
<dbReference type="InterPro" id="IPR016181">
    <property type="entry name" value="Acyl_CoA_acyltransferase"/>
</dbReference>
<dbReference type="NCBIfam" id="TIGR03448">
    <property type="entry name" value="mycothiol_MshD"/>
    <property type="match status" value="1"/>
</dbReference>
<dbReference type="EC" id="2.3.1.189" evidence="4"/>
<dbReference type="SUPFAM" id="SSF55729">
    <property type="entry name" value="Acyl-CoA N-acyltransferases (Nat)"/>
    <property type="match status" value="1"/>
</dbReference>
<name>A0A7X5R3T9_9MICO</name>
<dbReference type="InterPro" id="IPR000182">
    <property type="entry name" value="GNAT_dom"/>
</dbReference>
<sequence>MTNHAPTLSTLSPSDPEASQRVTELVRQVTAADGVPPFSDQALVDWRANDRTMIAAYEHVGGPIVAAALINAPHPPAPGELDLTVAPEHRGAGIGSLLLAEVLDNHPGDLLTWAHGNGDAARALAHKHGFVPSRTLLQLSAPVPNDTTVPSIDGVTVRTFEPGRDEHEWVALNARVFADHPEQGKLTVADLLSRENESWFNAGDFLVLTDTSGSMIAYNWLKITADDEAAHGEVYAIGVAHEASGKGLGRLLMTAGMARLRTRNVTNVTLYVEGDNEPALALYRSTGFTVTTTSVQYQRNAERSRRTSQPSGQ</sequence>
<dbReference type="PROSITE" id="PS51186">
    <property type="entry name" value="GNAT"/>
    <property type="match status" value="2"/>
</dbReference>
<dbReference type="Pfam" id="PF00583">
    <property type="entry name" value="Acetyltransf_1"/>
    <property type="match status" value="1"/>
</dbReference>
<feature type="binding site" evidence="4">
    <location>
        <position position="182"/>
    </location>
    <ligand>
        <name>1D-myo-inositol 2-(L-cysteinylamino)-2-deoxy-alpha-D-glucopyranoside</name>
        <dbReference type="ChEBI" id="CHEBI:58887"/>
    </ligand>
</feature>
<keyword evidence="7" id="KW-1185">Reference proteome</keyword>
<dbReference type="EMBL" id="JAAMOX010000003">
    <property type="protein sequence ID" value="NIH55061.1"/>
    <property type="molecule type" value="Genomic_DNA"/>
</dbReference>
<dbReference type="InterPro" id="IPR017813">
    <property type="entry name" value="Mycothiol_AcTrfase"/>
</dbReference>
<evidence type="ECO:0000256" key="4">
    <source>
        <dbReference type="HAMAP-Rule" id="MF_01698"/>
    </source>
</evidence>
<organism evidence="6 7">
    <name type="scientific">Lysinibacter cavernae</name>
    <dbReference type="NCBI Taxonomy" id="1640652"/>
    <lineage>
        <taxon>Bacteria</taxon>
        <taxon>Bacillati</taxon>
        <taxon>Actinomycetota</taxon>
        <taxon>Actinomycetes</taxon>
        <taxon>Micrococcales</taxon>
        <taxon>Microbacteriaceae</taxon>
        <taxon>Lysinibacter</taxon>
    </lineage>
</organism>
<dbReference type="Proteomes" id="UP000541033">
    <property type="component" value="Unassembled WGS sequence"/>
</dbReference>
<comment type="function">
    <text evidence="4">Catalyzes the transfer of acetyl from acetyl-CoA to desacetylmycothiol (Cys-GlcN-Ins) to form mycothiol.</text>
</comment>
<feature type="binding site" evidence="4">
    <location>
        <begin position="244"/>
        <end position="250"/>
    </location>
    <ligand>
        <name>acetyl-CoA</name>
        <dbReference type="ChEBI" id="CHEBI:57288"/>
        <label>2</label>
    </ligand>
</feature>
<evidence type="ECO:0000313" key="6">
    <source>
        <dbReference type="EMBL" id="NIH55061.1"/>
    </source>
</evidence>
<dbReference type="RefSeq" id="WP_167151948.1">
    <property type="nucleotide sequence ID" value="NZ_JAAMOX010000003.1"/>
</dbReference>
<feature type="binding site" evidence="4">
    <location>
        <begin position="237"/>
        <end position="239"/>
    </location>
    <ligand>
        <name>acetyl-CoA</name>
        <dbReference type="ChEBI" id="CHEBI:57288"/>
        <label>2</label>
    </ligand>
</feature>
<feature type="binding site" evidence="4">
    <location>
        <position position="233"/>
    </location>
    <ligand>
        <name>1D-myo-inositol 2-(L-cysteinylamino)-2-deoxy-alpha-D-glucopyranoside</name>
        <dbReference type="ChEBI" id="CHEBI:58887"/>
    </ligand>
</feature>
<dbReference type="InterPro" id="IPR050832">
    <property type="entry name" value="Bact_Acetyltransf"/>
</dbReference>
<dbReference type="GO" id="GO:0035447">
    <property type="term" value="F:mycothiol synthase activity"/>
    <property type="evidence" value="ECO:0007669"/>
    <property type="project" value="UniProtKB-UniRule"/>
</dbReference>
<dbReference type="CDD" id="cd04301">
    <property type="entry name" value="NAT_SF"/>
    <property type="match status" value="2"/>
</dbReference>
<dbReference type="GO" id="GO:0010125">
    <property type="term" value="P:mycothiol biosynthetic process"/>
    <property type="evidence" value="ECO:0007669"/>
    <property type="project" value="UniProtKB-UniRule"/>
</dbReference>
<evidence type="ECO:0000256" key="2">
    <source>
        <dbReference type="ARBA" id="ARBA00022737"/>
    </source>
</evidence>
<dbReference type="Pfam" id="PF13508">
    <property type="entry name" value="Acetyltransf_7"/>
    <property type="match status" value="1"/>
</dbReference>
<dbReference type="AlphaFoldDB" id="A0A7X5R3T9"/>
<protein>
    <recommendedName>
        <fullName evidence="4">Mycothiol acetyltransferase</fullName>
        <shortName evidence="4">MSH acetyltransferase</shortName>
        <ecNumber evidence="4">2.3.1.189</ecNumber>
    </recommendedName>
    <alternativeName>
        <fullName evidence="4">Mycothiol synthase</fullName>
    </alternativeName>
</protein>
<feature type="binding site" evidence="4">
    <location>
        <position position="222"/>
    </location>
    <ligand>
        <name>1D-myo-inositol 2-(L-cysteinylamino)-2-deoxy-alpha-D-glucopyranoside</name>
        <dbReference type="ChEBI" id="CHEBI:58887"/>
    </ligand>
</feature>
<keyword evidence="2 4" id="KW-0677">Repeat</keyword>
<reference evidence="6 7" key="1">
    <citation type="submission" date="2020-02" db="EMBL/GenBank/DDBJ databases">
        <title>Sequencing the genomes of 1000 actinobacteria strains.</title>
        <authorList>
            <person name="Klenk H.-P."/>
        </authorList>
    </citation>
    <scope>NUCLEOTIDE SEQUENCE [LARGE SCALE GENOMIC DNA]</scope>
    <source>
        <strain evidence="6 7">DSM 27960</strain>
    </source>
</reference>
<feature type="domain" description="N-acetyltransferase" evidence="5">
    <location>
        <begin position="9"/>
        <end position="150"/>
    </location>
</feature>
<proteinExistence type="inferred from homology"/>
<evidence type="ECO:0000259" key="5">
    <source>
        <dbReference type="PROSITE" id="PS51186"/>
    </source>
</evidence>
<comment type="caution">
    <text evidence="6">The sequence shown here is derived from an EMBL/GenBank/DDBJ whole genome shotgun (WGS) entry which is preliminary data.</text>
</comment>
<comment type="caution">
    <text evidence="4">Lacks conserved residue(s) required for the propagation of feature annotation.</text>
</comment>
<evidence type="ECO:0000313" key="7">
    <source>
        <dbReference type="Proteomes" id="UP000541033"/>
    </source>
</evidence>
<feature type="binding site" evidence="4">
    <location>
        <position position="271"/>
    </location>
    <ligand>
        <name>1D-myo-inositol 2-(L-cysteinylamino)-2-deoxy-alpha-D-glucopyranoside</name>
        <dbReference type="ChEBI" id="CHEBI:58887"/>
    </ligand>
</feature>
<feature type="domain" description="N-acetyltransferase" evidence="5">
    <location>
        <begin position="155"/>
        <end position="309"/>
    </location>
</feature>
<feature type="binding site" evidence="4">
    <location>
        <position position="40"/>
    </location>
    <ligand>
        <name>1D-myo-inositol 2-(L-cysteinylamino)-2-deoxy-alpha-D-glucopyranoside</name>
        <dbReference type="ChEBI" id="CHEBI:58887"/>
    </ligand>
</feature>
<evidence type="ECO:0000256" key="3">
    <source>
        <dbReference type="ARBA" id="ARBA00023315"/>
    </source>
</evidence>
<dbReference type="Gene3D" id="3.40.630.30">
    <property type="match status" value="1"/>
</dbReference>
<comment type="subunit">
    <text evidence="4">Monomer.</text>
</comment>
<keyword evidence="1 4" id="KW-0808">Transferase</keyword>
<dbReference type="PIRSF" id="PIRSF021524">
    <property type="entry name" value="MSH_acetyltransferase"/>
    <property type="match status" value="1"/>
</dbReference>
<dbReference type="HAMAP" id="MF_01698">
    <property type="entry name" value="MshD"/>
    <property type="match status" value="1"/>
</dbReference>
<dbReference type="PANTHER" id="PTHR43877">
    <property type="entry name" value="AMINOALKYLPHOSPHONATE N-ACETYLTRANSFERASE-RELATED-RELATED"/>
    <property type="match status" value="1"/>
</dbReference>